<reference evidence="3" key="1">
    <citation type="submission" date="2016-05" db="EMBL/GenBank/DDBJ databases">
        <authorList>
            <person name="Naeem Raeece"/>
        </authorList>
    </citation>
    <scope>NUCLEOTIDE SEQUENCE [LARGE SCALE GENOMIC DNA]</scope>
</reference>
<protein>
    <submittedName>
        <fullName evidence="2">PIR Superfamily Protein</fullName>
    </submittedName>
</protein>
<evidence type="ECO:0000313" key="2">
    <source>
        <dbReference type="EMBL" id="SBS98752.1"/>
    </source>
</evidence>
<dbReference type="Proteomes" id="UP000078546">
    <property type="component" value="Unassembled WGS sequence"/>
</dbReference>
<proteinExistence type="predicted"/>
<dbReference type="EMBL" id="FLQV01000918">
    <property type="protein sequence ID" value="SBS98752.1"/>
    <property type="molecule type" value="Genomic_DNA"/>
</dbReference>
<feature type="compositionally biased region" description="Polar residues" evidence="1">
    <location>
        <begin position="248"/>
        <end position="263"/>
    </location>
</feature>
<dbReference type="Pfam" id="PF05795">
    <property type="entry name" value="Plasmodium_Vir"/>
    <property type="match status" value="1"/>
</dbReference>
<gene>
    <name evidence="2" type="ORF">POVCU1_048490</name>
</gene>
<sequence>MGTSIKLSDLPSRKFDGLKSSINYDILQKYATKTASYADNHWIDEFTTNIDNYLRKQSVSELISKDKGCKDFNNITQNIKDKISSLVKDLGTQFFLLEKVNVWRDNFFSRHPYLKCDKQNNYWHRELNDFYDYCEDKIFIEAKIVDIQKSEKCESIIQNMNQRRDALKINQSIFHRQIGSRSIDNMPCSHTILDTTFSHITCFSSPQHVSEHAAHSASYEHVGGEEMRERSTGQSLHTSISLPHGYQESMTTPGANETNNDSSSNSIGLVSLPVLGISVLSFLLYKYTPLGSKFHAYFQSKEDNSINPHDEVTEQIITNTSNFKDVYTDNMQYDLSYQTI</sequence>
<feature type="compositionally biased region" description="Polar residues" evidence="1">
    <location>
        <begin position="232"/>
        <end position="241"/>
    </location>
</feature>
<evidence type="ECO:0000313" key="3">
    <source>
        <dbReference type="Proteomes" id="UP000078546"/>
    </source>
</evidence>
<organism evidence="2 3">
    <name type="scientific">Plasmodium ovale curtisi</name>
    <dbReference type="NCBI Taxonomy" id="864141"/>
    <lineage>
        <taxon>Eukaryota</taxon>
        <taxon>Sar</taxon>
        <taxon>Alveolata</taxon>
        <taxon>Apicomplexa</taxon>
        <taxon>Aconoidasida</taxon>
        <taxon>Haemosporida</taxon>
        <taxon>Plasmodiidae</taxon>
        <taxon>Plasmodium</taxon>
        <taxon>Plasmodium (Plasmodium)</taxon>
    </lineage>
</organism>
<accession>A0A1A8X3K0</accession>
<evidence type="ECO:0000256" key="1">
    <source>
        <dbReference type="SAM" id="MobiDB-lite"/>
    </source>
</evidence>
<dbReference type="AlphaFoldDB" id="A0A1A8X3K0"/>
<feature type="region of interest" description="Disordered" evidence="1">
    <location>
        <begin position="223"/>
        <end position="263"/>
    </location>
</feature>
<dbReference type="InterPro" id="IPR008780">
    <property type="entry name" value="Plasmodium_Vir"/>
</dbReference>
<name>A0A1A8X3K0_PLAOA</name>